<keyword evidence="3" id="KW-0540">Nuclease</keyword>
<dbReference type="SUPFAM" id="SSF64496">
    <property type="entry name" value="DNA-binding domain of intron-encoded endonucleases"/>
    <property type="match status" value="1"/>
</dbReference>
<dbReference type="InterPro" id="IPR035901">
    <property type="entry name" value="GIY-YIG_endonuc_sf"/>
</dbReference>
<dbReference type="SUPFAM" id="SSF82771">
    <property type="entry name" value="GIY-YIG endonuclease"/>
    <property type="match status" value="1"/>
</dbReference>
<proteinExistence type="predicted"/>
<reference evidence="3 4" key="1">
    <citation type="submission" date="2018-06" db="EMBL/GenBank/DDBJ databases">
        <authorList>
            <consortium name="Pathogen Informatics"/>
            <person name="Doyle S."/>
        </authorList>
    </citation>
    <scope>NUCLEOTIDE SEQUENCE [LARGE SCALE GENOMIC DNA]</scope>
    <source>
        <strain evidence="3 4">NCTC8081</strain>
    </source>
</reference>
<sequence length="321" mass="37577">MNHYVYEITNNINGKKYIGKRTCKCPIEEDKYMGSGTLLLRAIDKYGIENFSKKILCICSSQHEAYKKEFEIIEKLKCYENHNNYYNIQHGGLGGWKGLKFSKETLKKMSEAHKGQNNYWYGKSLPKSTLEKARKVNKKRMLGQGNHFYGKRHSEQSKKIMSEKRRGENAWNTNLTEKQVKKIKWLIYEQKMQIKDIAFKFGVNERTISSIKNCSRWNHVKIYDENNNEIDLKKINYKKISQKYRIHPKGINGKSVICLNNKMIFNSCREASHFIGVAESSLNGCLKKRQKTSGKMNGQPARWMYYDEYLAKEGLNDKSVS</sequence>
<protein>
    <submittedName>
        <fullName evidence="3">Group I intron endonuclease</fullName>
    </submittedName>
</protein>
<dbReference type="EMBL" id="UAWO01000006">
    <property type="protein sequence ID" value="SQC85436.1"/>
    <property type="molecule type" value="Genomic_DNA"/>
</dbReference>
<evidence type="ECO:0000259" key="2">
    <source>
        <dbReference type="PROSITE" id="PS50164"/>
    </source>
</evidence>
<evidence type="ECO:0000313" key="3">
    <source>
        <dbReference type="EMBL" id="SQC85436.1"/>
    </source>
</evidence>
<dbReference type="SMART" id="SM00496">
    <property type="entry name" value="IENR2"/>
    <property type="match status" value="2"/>
</dbReference>
<accession>A0A2X3IET7</accession>
<dbReference type="Proteomes" id="UP000250234">
    <property type="component" value="Unassembled WGS sequence"/>
</dbReference>
<dbReference type="InterPro" id="IPR000305">
    <property type="entry name" value="GIY-YIG_endonuc"/>
</dbReference>
<dbReference type="GO" id="GO:0003677">
    <property type="term" value="F:DNA binding"/>
    <property type="evidence" value="ECO:0007669"/>
    <property type="project" value="InterPro"/>
</dbReference>
<dbReference type="InterPro" id="IPR003611">
    <property type="entry name" value="NUMOD3"/>
</dbReference>
<dbReference type="RefSeq" id="WP_111946608.1">
    <property type="nucleotide sequence ID" value="NZ_CATNYA010000055.1"/>
</dbReference>
<keyword evidence="3" id="KW-0255">Endonuclease</keyword>
<evidence type="ECO:0000256" key="1">
    <source>
        <dbReference type="ARBA" id="ARBA00010045"/>
    </source>
</evidence>
<evidence type="ECO:0000313" key="4">
    <source>
        <dbReference type="Proteomes" id="UP000250234"/>
    </source>
</evidence>
<organism evidence="3 4">
    <name type="scientific">Clostridium perfringens</name>
    <dbReference type="NCBI Taxonomy" id="1502"/>
    <lineage>
        <taxon>Bacteria</taxon>
        <taxon>Bacillati</taxon>
        <taxon>Bacillota</taxon>
        <taxon>Clostridia</taxon>
        <taxon>Eubacteriales</taxon>
        <taxon>Clostridiaceae</taxon>
        <taxon>Clostridium</taxon>
    </lineage>
</organism>
<comment type="similarity">
    <text evidence="1">To endonucleases of group I introns of fungi and phage.</text>
</comment>
<keyword evidence="3" id="KW-0378">Hydrolase</keyword>
<dbReference type="Gene3D" id="3.40.1440.10">
    <property type="entry name" value="GIY-YIG endonuclease"/>
    <property type="match status" value="1"/>
</dbReference>
<dbReference type="NCBIfam" id="TIGR01453">
    <property type="entry name" value="grpIintron_endo"/>
    <property type="match status" value="1"/>
</dbReference>
<dbReference type="GO" id="GO:0004519">
    <property type="term" value="F:endonuclease activity"/>
    <property type="evidence" value="ECO:0007669"/>
    <property type="project" value="UniProtKB-KW"/>
</dbReference>
<dbReference type="PROSITE" id="PS50164">
    <property type="entry name" value="GIY_YIG"/>
    <property type="match status" value="1"/>
</dbReference>
<dbReference type="InterPro" id="IPR006350">
    <property type="entry name" value="Intron_endoG1"/>
</dbReference>
<dbReference type="Pfam" id="PF07460">
    <property type="entry name" value="NUMOD3"/>
    <property type="match status" value="2"/>
</dbReference>
<name>A0A2X3IET7_CLOPF</name>
<feature type="domain" description="GIY-YIG" evidence="2">
    <location>
        <begin position="1"/>
        <end position="88"/>
    </location>
</feature>
<gene>
    <name evidence="3" type="ORF">NCTC8081_03229</name>
</gene>
<dbReference type="SMART" id="SM00465">
    <property type="entry name" value="GIYc"/>
    <property type="match status" value="1"/>
</dbReference>
<dbReference type="AlphaFoldDB" id="A0A2X3IET7"/>